<feature type="domain" description="Polyphenol oxidase C-terminal" evidence="1">
    <location>
        <begin position="34"/>
        <end position="118"/>
    </location>
</feature>
<organism evidence="2 3">
    <name type="scientific">Perilla frutescens var. hirtella</name>
    <name type="common">Perilla citriodora</name>
    <name type="synonym">Perilla setoyensis</name>
    <dbReference type="NCBI Taxonomy" id="608512"/>
    <lineage>
        <taxon>Eukaryota</taxon>
        <taxon>Viridiplantae</taxon>
        <taxon>Streptophyta</taxon>
        <taxon>Embryophyta</taxon>
        <taxon>Tracheophyta</taxon>
        <taxon>Spermatophyta</taxon>
        <taxon>Magnoliopsida</taxon>
        <taxon>eudicotyledons</taxon>
        <taxon>Gunneridae</taxon>
        <taxon>Pentapetalae</taxon>
        <taxon>asterids</taxon>
        <taxon>lamiids</taxon>
        <taxon>Lamiales</taxon>
        <taxon>Lamiaceae</taxon>
        <taxon>Nepetoideae</taxon>
        <taxon>Elsholtzieae</taxon>
        <taxon>Perilla</taxon>
    </lineage>
</organism>
<dbReference type="PANTHER" id="PTHR36608:SF1">
    <property type="entry name" value="POLYPHENOL OXIDASE C, CHLOROPLASTIC-LIKE"/>
    <property type="match status" value="1"/>
</dbReference>
<evidence type="ECO:0000259" key="1">
    <source>
        <dbReference type="Pfam" id="PF12143"/>
    </source>
</evidence>
<evidence type="ECO:0000313" key="3">
    <source>
        <dbReference type="Proteomes" id="UP001190926"/>
    </source>
</evidence>
<evidence type="ECO:0000313" key="2">
    <source>
        <dbReference type="EMBL" id="KAH6837028.1"/>
    </source>
</evidence>
<name>A0AAD4JNE7_PERFH</name>
<dbReference type="AlphaFoldDB" id="A0AAD4JNE7"/>
<proteinExistence type="predicted"/>
<comment type="caution">
    <text evidence="2">The sequence shown here is derived from an EMBL/GenBank/DDBJ whole genome shotgun (WGS) entry which is preliminary data.</text>
</comment>
<dbReference type="PANTHER" id="PTHR36608">
    <property type="entry name" value="POLYPHENOL OXIDASE C, CHLOROPLASTIC-LIKE"/>
    <property type="match status" value="1"/>
</dbReference>
<accession>A0AAD4JNE7</accession>
<dbReference type="EMBL" id="SDAM02000019">
    <property type="protein sequence ID" value="KAH6837028.1"/>
    <property type="molecule type" value="Genomic_DNA"/>
</dbReference>
<sequence>MGYEFKKVDIPWLNYKLTKKATRTKIEKIAPGKITRVLVNKSAKGKADEVPVLENIETESSKFIKFDVFVIDKDDGSEELDKAEYAGTFALVPHKTKDKKGKSTINLRLTKLYGDIDVC</sequence>
<dbReference type="Pfam" id="PF12143">
    <property type="entry name" value="PPO1_KFDV"/>
    <property type="match status" value="1"/>
</dbReference>
<dbReference type="InterPro" id="IPR022740">
    <property type="entry name" value="Polyphenol_oxidase_C"/>
</dbReference>
<keyword evidence="3" id="KW-1185">Reference proteome</keyword>
<dbReference type="GO" id="GO:0004097">
    <property type="term" value="F:catechol oxidase activity"/>
    <property type="evidence" value="ECO:0007669"/>
    <property type="project" value="InterPro"/>
</dbReference>
<gene>
    <name evidence="2" type="ORF">C2S53_014271</name>
</gene>
<protein>
    <recommendedName>
        <fullName evidence="1">Polyphenol oxidase C-terminal domain-containing protein</fullName>
    </recommendedName>
</protein>
<dbReference type="Proteomes" id="UP001190926">
    <property type="component" value="Unassembled WGS sequence"/>
</dbReference>
<reference evidence="2 3" key="1">
    <citation type="journal article" date="2021" name="Nat. Commun.">
        <title>Incipient diploidization of the medicinal plant Perilla within 10,000 years.</title>
        <authorList>
            <person name="Zhang Y."/>
            <person name="Shen Q."/>
            <person name="Leng L."/>
            <person name="Zhang D."/>
            <person name="Chen S."/>
            <person name="Shi Y."/>
            <person name="Ning Z."/>
            <person name="Chen S."/>
        </authorList>
    </citation>
    <scope>NUCLEOTIDE SEQUENCE [LARGE SCALE GENOMIC DNA]</scope>
    <source>
        <strain evidence="3">cv. PC099</strain>
    </source>
</reference>